<dbReference type="eggNOG" id="COG2345">
    <property type="taxonomic scope" value="Bacteria"/>
</dbReference>
<keyword evidence="1" id="KW-0479">Metal-binding</keyword>
<dbReference type="EMBL" id="CM001403">
    <property type="protein sequence ID" value="EHQ30065.1"/>
    <property type="molecule type" value="Genomic_DNA"/>
</dbReference>
<dbReference type="InterPro" id="IPR007527">
    <property type="entry name" value="Znf_SWIM"/>
</dbReference>
<proteinExistence type="predicted"/>
<keyword evidence="4" id="KW-1185">Reference proteome</keyword>
<organism evidence="3 4">
    <name type="scientific">Mucilaginibacter paludis DSM 18603</name>
    <dbReference type="NCBI Taxonomy" id="714943"/>
    <lineage>
        <taxon>Bacteria</taxon>
        <taxon>Pseudomonadati</taxon>
        <taxon>Bacteroidota</taxon>
        <taxon>Sphingobacteriia</taxon>
        <taxon>Sphingobacteriales</taxon>
        <taxon>Sphingobacteriaceae</taxon>
        <taxon>Mucilaginibacter</taxon>
    </lineage>
</organism>
<evidence type="ECO:0000256" key="1">
    <source>
        <dbReference type="PROSITE-ProRule" id="PRU00325"/>
    </source>
</evidence>
<accession>H1YB32</accession>
<reference evidence="3" key="1">
    <citation type="submission" date="2011-09" db="EMBL/GenBank/DDBJ databases">
        <title>The permanent draft genome of Mucilaginibacter paludis DSM 18603.</title>
        <authorList>
            <consortium name="US DOE Joint Genome Institute (JGI-PGF)"/>
            <person name="Lucas S."/>
            <person name="Han J."/>
            <person name="Lapidus A."/>
            <person name="Bruce D."/>
            <person name="Goodwin L."/>
            <person name="Pitluck S."/>
            <person name="Peters L."/>
            <person name="Kyrpides N."/>
            <person name="Mavromatis K."/>
            <person name="Ivanova N."/>
            <person name="Mikhailova N."/>
            <person name="Held B."/>
            <person name="Detter J.C."/>
            <person name="Tapia R."/>
            <person name="Han C."/>
            <person name="Land M."/>
            <person name="Hauser L."/>
            <person name="Markowitz V."/>
            <person name="Cheng J.-F."/>
            <person name="Hugenholtz P."/>
            <person name="Woyke T."/>
            <person name="Wu D."/>
            <person name="Tindall B."/>
            <person name="Brambilla E."/>
            <person name="Klenk H.-P."/>
            <person name="Eisen J.A."/>
        </authorList>
    </citation>
    <scope>NUCLEOTIDE SEQUENCE [LARGE SCALE GENOMIC DNA]</scope>
    <source>
        <strain evidence="3">DSM 18603</strain>
    </source>
</reference>
<evidence type="ECO:0000313" key="4">
    <source>
        <dbReference type="Proteomes" id="UP000002774"/>
    </source>
</evidence>
<keyword evidence="1" id="KW-0863">Zinc-finger</keyword>
<dbReference type="STRING" id="714943.Mucpa_6006"/>
<dbReference type="Proteomes" id="UP000002774">
    <property type="component" value="Chromosome"/>
</dbReference>
<keyword evidence="1" id="KW-0862">Zinc</keyword>
<sequence>MLITLCCLITMSDTITYQYNKSSALNKSDASDELFLAKYSEVQKTNAPCFFWGRLTDPYVTARCLLTLSNVVQSSFNLSPFLLAMLKDPIVTAGNDKIRFEGFSHCAGVYARVDILGDGHDGEFLASGTTNVDFNQPMLSALSSIRKNENVLLSIGQKEVGLHRENEKIIERKVPLPVKWIKGLTSVQMFLAQSEKVYTFNRLQALQLFKTIPSGKPKTDYYLLIRGGKPLFSPAKAHDAVTIGGIHRLKLIEPLLAIADELRVFPHATMQATTWQVYIGPVRFTLSLSRDAWRGFSGEGAALESLIEDIPDQWVELVDQYSYANQEFNATLLAVNEGLDLKKVENITGRLSAIGLLGYDLDENSFFYRRLPFKLSRMMSLNPRLKDAEKLLSEGKVKIMVRNDDKIEAQVEGSGVKHIVILSAGKEQCTCTWFSKNQGERGVCKHILAVKKLVLN</sequence>
<evidence type="ECO:0000313" key="3">
    <source>
        <dbReference type="EMBL" id="EHQ30065.1"/>
    </source>
</evidence>
<dbReference type="AlphaFoldDB" id="H1YB32"/>
<dbReference type="PROSITE" id="PS50966">
    <property type="entry name" value="ZF_SWIM"/>
    <property type="match status" value="1"/>
</dbReference>
<dbReference type="HOGENOM" id="CLU_023622_1_0_10"/>
<name>H1YB32_9SPHI</name>
<gene>
    <name evidence="3" type="ORF">Mucpa_6006</name>
</gene>
<feature type="domain" description="SWIM-type" evidence="2">
    <location>
        <begin position="418"/>
        <end position="455"/>
    </location>
</feature>
<dbReference type="Pfam" id="PF04434">
    <property type="entry name" value="SWIM"/>
    <property type="match status" value="1"/>
</dbReference>
<dbReference type="GO" id="GO:0008270">
    <property type="term" value="F:zinc ion binding"/>
    <property type="evidence" value="ECO:0007669"/>
    <property type="project" value="UniProtKB-KW"/>
</dbReference>
<protein>
    <recommendedName>
        <fullName evidence="2">SWIM-type domain-containing protein</fullName>
    </recommendedName>
</protein>
<evidence type="ECO:0000259" key="2">
    <source>
        <dbReference type="PROSITE" id="PS50966"/>
    </source>
</evidence>